<proteinExistence type="predicted"/>
<dbReference type="InterPro" id="IPR036868">
    <property type="entry name" value="TusA-like_sf"/>
</dbReference>
<keyword evidence="3" id="KW-1185">Reference proteome</keyword>
<gene>
    <name evidence="2" type="ORF">AB7878_00255</name>
</gene>
<evidence type="ECO:0000259" key="1">
    <source>
        <dbReference type="Pfam" id="PF10006"/>
    </source>
</evidence>
<name>A0ABV4AKU7_9GAMM</name>
<dbReference type="Pfam" id="PF10006">
    <property type="entry name" value="DUF2249"/>
    <property type="match status" value="1"/>
</dbReference>
<evidence type="ECO:0000313" key="2">
    <source>
        <dbReference type="EMBL" id="MEY2180843.1"/>
    </source>
</evidence>
<dbReference type="Proteomes" id="UP001562159">
    <property type="component" value="Unassembled WGS sequence"/>
</dbReference>
<protein>
    <submittedName>
        <fullName evidence="2">DUF2249 domain-containing protein</fullName>
    </submittedName>
</protein>
<accession>A0ABV4AKU7</accession>
<organism evidence="2 3">
    <name type="scientific">Rhodanobacter humi</name>
    <dbReference type="NCBI Taxonomy" id="1888173"/>
    <lineage>
        <taxon>Bacteria</taxon>
        <taxon>Pseudomonadati</taxon>
        <taxon>Pseudomonadota</taxon>
        <taxon>Gammaproteobacteria</taxon>
        <taxon>Lysobacterales</taxon>
        <taxon>Rhodanobacteraceae</taxon>
        <taxon>Rhodanobacter</taxon>
    </lineage>
</organism>
<dbReference type="SUPFAM" id="SSF64307">
    <property type="entry name" value="SirA-like"/>
    <property type="match status" value="1"/>
</dbReference>
<dbReference type="EMBL" id="JBGBPY010000001">
    <property type="protein sequence ID" value="MEY2180843.1"/>
    <property type="molecule type" value="Genomic_DNA"/>
</dbReference>
<reference evidence="2 3" key="1">
    <citation type="submission" date="2024-07" db="EMBL/GenBank/DDBJ databases">
        <title>Molecular mechanisms and environmental adaptations of flagellar loss and biofilm growth of Rhodanobacter under environmental stress.</title>
        <authorList>
            <person name="Chen M."/>
        </authorList>
    </citation>
    <scope>NUCLEOTIDE SEQUENCE [LARGE SCALE GENOMIC DNA]</scope>
    <source>
        <strain evidence="2 3">RS22</strain>
    </source>
</reference>
<dbReference type="InterPro" id="IPR018720">
    <property type="entry name" value="DUF2249"/>
</dbReference>
<sequence>MISDELDLRHLEAPEPMLRALDAADRLAPGEAVVIVAPRLPRPLLMELAHLGYDAEPEAPRADGSVRVLIRRPGDAEAAA</sequence>
<evidence type="ECO:0000313" key="3">
    <source>
        <dbReference type="Proteomes" id="UP001562159"/>
    </source>
</evidence>
<comment type="caution">
    <text evidence="2">The sequence shown here is derived from an EMBL/GenBank/DDBJ whole genome shotgun (WGS) entry which is preliminary data.</text>
</comment>
<feature type="domain" description="DUF2249" evidence="1">
    <location>
        <begin position="5"/>
        <end position="72"/>
    </location>
</feature>